<dbReference type="InterPro" id="IPR046521">
    <property type="entry name" value="DUF6698"/>
</dbReference>
<feature type="compositionally biased region" description="Basic and acidic residues" evidence="1">
    <location>
        <begin position="27"/>
        <end position="41"/>
    </location>
</feature>
<feature type="compositionally biased region" description="Low complexity" evidence="1">
    <location>
        <begin position="1"/>
        <end position="21"/>
    </location>
</feature>
<evidence type="ECO:0000256" key="1">
    <source>
        <dbReference type="SAM" id="MobiDB-lite"/>
    </source>
</evidence>
<gene>
    <name evidence="2" type="ORF">M407DRAFT_24379</name>
</gene>
<organism evidence="2 3">
    <name type="scientific">Tulasnella calospora MUT 4182</name>
    <dbReference type="NCBI Taxonomy" id="1051891"/>
    <lineage>
        <taxon>Eukaryota</taxon>
        <taxon>Fungi</taxon>
        <taxon>Dikarya</taxon>
        <taxon>Basidiomycota</taxon>
        <taxon>Agaricomycotina</taxon>
        <taxon>Agaricomycetes</taxon>
        <taxon>Cantharellales</taxon>
        <taxon>Tulasnellaceae</taxon>
        <taxon>Tulasnella</taxon>
    </lineage>
</organism>
<evidence type="ECO:0000313" key="3">
    <source>
        <dbReference type="Proteomes" id="UP000054248"/>
    </source>
</evidence>
<dbReference type="HOGENOM" id="CLU_035918_2_0_1"/>
<protein>
    <submittedName>
        <fullName evidence="2">Uncharacterized protein</fullName>
    </submittedName>
</protein>
<keyword evidence="3" id="KW-1185">Reference proteome</keyword>
<dbReference type="AlphaFoldDB" id="A0A0C3QJF0"/>
<dbReference type="STRING" id="1051891.A0A0C3QJF0"/>
<dbReference type="Pfam" id="PF20414">
    <property type="entry name" value="DUF6698"/>
    <property type="match status" value="1"/>
</dbReference>
<dbReference type="Proteomes" id="UP000054248">
    <property type="component" value="Unassembled WGS sequence"/>
</dbReference>
<feature type="region of interest" description="Disordered" evidence="1">
    <location>
        <begin position="1"/>
        <end position="44"/>
    </location>
</feature>
<sequence>MSSTHRSSSPPNTPSSDTPQPDLRVGMTKEAKRERRREAHESTLASLGRNLGHFYQMYGSSKAALLQVFEVEDLESDPLERRLGSSNFDPQLATLLKWMLSSCPSLSPMLEDAASDPDPSAALSKLARPIDQGWGEARNTDTAALKSAVAANFNLEPGADEFGDWTPRLIVTGKDNWGLNHPQLSVLMTPVQDPPLTDEDIAKLRQPGCLVPHDKWYPWMWKGRTVDPSDPECGFLRGDLLTKAWRVIYFGSALVPMRHRINAAKEMGFSRTTTHSIAYIATLMRFVLSNERRIDFGFDSLGFYRELLRFLRHPDQTEFTSNLLLWWDE</sequence>
<proteinExistence type="predicted"/>
<evidence type="ECO:0000313" key="2">
    <source>
        <dbReference type="EMBL" id="KIO26289.1"/>
    </source>
</evidence>
<accession>A0A0C3QJF0</accession>
<reference evidence="3" key="2">
    <citation type="submission" date="2015-01" db="EMBL/GenBank/DDBJ databases">
        <title>Evolutionary Origins and Diversification of the Mycorrhizal Mutualists.</title>
        <authorList>
            <consortium name="DOE Joint Genome Institute"/>
            <consortium name="Mycorrhizal Genomics Consortium"/>
            <person name="Kohler A."/>
            <person name="Kuo A."/>
            <person name="Nagy L.G."/>
            <person name="Floudas D."/>
            <person name="Copeland A."/>
            <person name="Barry K.W."/>
            <person name="Cichocki N."/>
            <person name="Veneault-Fourrey C."/>
            <person name="LaButti K."/>
            <person name="Lindquist E.A."/>
            <person name="Lipzen A."/>
            <person name="Lundell T."/>
            <person name="Morin E."/>
            <person name="Murat C."/>
            <person name="Riley R."/>
            <person name="Ohm R."/>
            <person name="Sun H."/>
            <person name="Tunlid A."/>
            <person name="Henrissat B."/>
            <person name="Grigoriev I.V."/>
            <person name="Hibbett D.S."/>
            <person name="Martin F."/>
        </authorList>
    </citation>
    <scope>NUCLEOTIDE SEQUENCE [LARGE SCALE GENOMIC DNA]</scope>
    <source>
        <strain evidence="3">MUT 4182</strain>
    </source>
</reference>
<dbReference type="EMBL" id="KN823026">
    <property type="protein sequence ID" value="KIO26289.1"/>
    <property type="molecule type" value="Genomic_DNA"/>
</dbReference>
<dbReference type="OrthoDB" id="2662502at2759"/>
<name>A0A0C3QJF0_9AGAM</name>
<reference evidence="2 3" key="1">
    <citation type="submission" date="2014-04" db="EMBL/GenBank/DDBJ databases">
        <authorList>
            <consortium name="DOE Joint Genome Institute"/>
            <person name="Kuo A."/>
            <person name="Girlanda M."/>
            <person name="Perotto S."/>
            <person name="Kohler A."/>
            <person name="Nagy L.G."/>
            <person name="Floudas D."/>
            <person name="Copeland A."/>
            <person name="Barry K.W."/>
            <person name="Cichocki N."/>
            <person name="Veneault-Fourrey C."/>
            <person name="LaButti K."/>
            <person name="Lindquist E.A."/>
            <person name="Lipzen A."/>
            <person name="Lundell T."/>
            <person name="Morin E."/>
            <person name="Murat C."/>
            <person name="Sun H."/>
            <person name="Tunlid A."/>
            <person name="Henrissat B."/>
            <person name="Grigoriev I.V."/>
            <person name="Hibbett D.S."/>
            <person name="Martin F."/>
            <person name="Nordberg H.P."/>
            <person name="Cantor M.N."/>
            <person name="Hua S.X."/>
        </authorList>
    </citation>
    <scope>NUCLEOTIDE SEQUENCE [LARGE SCALE GENOMIC DNA]</scope>
    <source>
        <strain evidence="2 3">MUT 4182</strain>
    </source>
</reference>